<evidence type="ECO:0000256" key="1">
    <source>
        <dbReference type="ARBA" id="ARBA00022723"/>
    </source>
</evidence>
<proteinExistence type="predicted"/>
<reference evidence="3 4" key="1">
    <citation type="submission" date="2019-11" db="EMBL/GenBank/DDBJ databases">
        <title>Whole genome sequence of Oryza granulata.</title>
        <authorList>
            <person name="Li W."/>
        </authorList>
    </citation>
    <scope>NUCLEOTIDE SEQUENCE [LARGE SCALE GENOMIC DNA]</scope>
    <source>
        <strain evidence="4">cv. Menghai</strain>
        <tissue evidence="3">Leaf</tissue>
    </source>
</reference>
<feature type="domain" description="HMA" evidence="2">
    <location>
        <begin position="122"/>
        <end position="185"/>
    </location>
</feature>
<dbReference type="PROSITE" id="PS50846">
    <property type="entry name" value="HMA_2"/>
    <property type="match status" value="1"/>
</dbReference>
<dbReference type="GO" id="GO:0046872">
    <property type="term" value="F:metal ion binding"/>
    <property type="evidence" value="ECO:0007669"/>
    <property type="project" value="UniProtKB-KW"/>
</dbReference>
<keyword evidence="4" id="KW-1185">Reference proteome</keyword>
<dbReference type="InterPro" id="IPR006121">
    <property type="entry name" value="HMA_dom"/>
</dbReference>
<evidence type="ECO:0000313" key="4">
    <source>
        <dbReference type="Proteomes" id="UP000479710"/>
    </source>
</evidence>
<evidence type="ECO:0000259" key="2">
    <source>
        <dbReference type="PROSITE" id="PS50846"/>
    </source>
</evidence>
<dbReference type="PANTHER" id="PTHR22814:SF353">
    <property type="entry name" value="DOMAIN-CONTAINING PROTEIN, PUTATIVE, EXPRESSED-RELATED"/>
    <property type="match status" value="1"/>
</dbReference>
<protein>
    <recommendedName>
        <fullName evidence="2">HMA domain-containing protein</fullName>
    </recommendedName>
</protein>
<evidence type="ECO:0000313" key="3">
    <source>
        <dbReference type="EMBL" id="KAF0911850.1"/>
    </source>
</evidence>
<gene>
    <name evidence="3" type="ORF">E2562_012333</name>
</gene>
<dbReference type="InterPro" id="IPR036163">
    <property type="entry name" value="HMA_dom_sf"/>
</dbReference>
<dbReference type="Gene3D" id="3.30.70.100">
    <property type="match status" value="1"/>
</dbReference>
<dbReference type="Pfam" id="PF00403">
    <property type="entry name" value="HMA"/>
    <property type="match status" value="1"/>
</dbReference>
<dbReference type="PANTHER" id="PTHR22814">
    <property type="entry name" value="COPPER TRANSPORT PROTEIN ATOX1-RELATED"/>
    <property type="match status" value="1"/>
</dbReference>
<organism evidence="3 4">
    <name type="scientific">Oryza meyeriana var. granulata</name>
    <dbReference type="NCBI Taxonomy" id="110450"/>
    <lineage>
        <taxon>Eukaryota</taxon>
        <taxon>Viridiplantae</taxon>
        <taxon>Streptophyta</taxon>
        <taxon>Embryophyta</taxon>
        <taxon>Tracheophyta</taxon>
        <taxon>Spermatophyta</taxon>
        <taxon>Magnoliopsida</taxon>
        <taxon>Liliopsida</taxon>
        <taxon>Poales</taxon>
        <taxon>Poaceae</taxon>
        <taxon>BOP clade</taxon>
        <taxon>Oryzoideae</taxon>
        <taxon>Oryzeae</taxon>
        <taxon>Oryzinae</taxon>
        <taxon>Oryza</taxon>
        <taxon>Oryza meyeriana</taxon>
    </lineage>
</organism>
<keyword evidence="1" id="KW-0479">Metal-binding</keyword>
<dbReference type="Proteomes" id="UP000479710">
    <property type="component" value="Unassembled WGS sequence"/>
</dbReference>
<dbReference type="OrthoDB" id="689350at2759"/>
<dbReference type="EMBL" id="SPHZ02000006">
    <property type="protein sequence ID" value="KAF0911850.1"/>
    <property type="molecule type" value="Genomic_DNA"/>
</dbReference>
<sequence length="251" mass="27512">MSHPKALAFSSPFAFNPSSLCRCLFEGRKEGKRLHLMTLFRYLAFAVTAKGTAHASRAVMHIYKLTSHLLPFVFAVSGSNLFQFLRNLLSMGGTLEYLAGLFTGGGGGGDQHGHKNSKRRQLQTVELKVRMDCEGCELKVKNALSSMKGVESVKINRKQQKVTVSGYVEASKVLKKAQSTGKKSELWPYVPYSAASQPYVAAAYDRRAPPGHVRNIEASSAAHVYGHVGGRAEERLTNLFNDEDPNACSVM</sequence>
<dbReference type="AlphaFoldDB" id="A0A6G1DHA2"/>
<dbReference type="CDD" id="cd00371">
    <property type="entry name" value="HMA"/>
    <property type="match status" value="1"/>
</dbReference>
<comment type="caution">
    <text evidence="3">The sequence shown here is derived from an EMBL/GenBank/DDBJ whole genome shotgun (WGS) entry which is preliminary data.</text>
</comment>
<dbReference type="SUPFAM" id="SSF55008">
    <property type="entry name" value="HMA, heavy metal-associated domain"/>
    <property type="match status" value="1"/>
</dbReference>
<accession>A0A6G1DHA2</accession>
<name>A0A6G1DHA2_9ORYZ</name>